<organism evidence="1 2">
    <name type="scientific">Streptomyces taklimakanensis</name>
    <dbReference type="NCBI Taxonomy" id="2569853"/>
    <lineage>
        <taxon>Bacteria</taxon>
        <taxon>Bacillati</taxon>
        <taxon>Actinomycetota</taxon>
        <taxon>Actinomycetes</taxon>
        <taxon>Kitasatosporales</taxon>
        <taxon>Streptomycetaceae</taxon>
        <taxon>Streptomyces</taxon>
    </lineage>
</organism>
<dbReference type="AlphaFoldDB" id="A0A6G2BCP1"/>
<accession>A0A6G2BCP1</accession>
<proteinExistence type="predicted"/>
<gene>
    <name evidence="1" type="ORF">F0L17_12370</name>
</gene>
<dbReference type="OrthoDB" id="4293964at2"/>
<dbReference type="RefSeq" id="WP_155071121.1">
    <property type="nucleotide sequence ID" value="NZ_WIXO01000001.1"/>
</dbReference>
<evidence type="ECO:0000313" key="2">
    <source>
        <dbReference type="Proteomes" id="UP000473014"/>
    </source>
</evidence>
<sequence length="158" mass="16811">MWGVRSRSRRRPAVVPPALARLALGVLGVLGVLVLSGCGGRGSEGITEIREAFEDGDGGSVVGEERTIEGRVADVVSPWAFTVGGDEPGGVEPMLVVEGDMPPVDQDDVVRVTGTVREFDLQEVQEELGVNLSDGLYRDYQGEPYIRARSITEDVGTG</sequence>
<name>A0A6G2BCP1_9ACTN</name>
<reference evidence="1 2" key="1">
    <citation type="submission" date="2019-11" db="EMBL/GenBank/DDBJ databases">
        <authorList>
            <person name="Yuan L."/>
        </authorList>
    </citation>
    <scope>NUCLEOTIDE SEQUENCE [LARGE SCALE GENOMIC DNA]</scope>
    <source>
        <strain evidence="1 2">TRM43335</strain>
    </source>
</reference>
<evidence type="ECO:0000313" key="1">
    <source>
        <dbReference type="EMBL" id="MTE19896.1"/>
    </source>
</evidence>
<keyword evidence="2" id="KW-1185">Reference proteome</keyword>
<protein>
    <submittedName>
        <fullName evidence="1">Uncharacterized protein</fullName>
    </submittedName>
</protein>
<dbReference type="EMBL" id="WIXO01000001">
    <property type="protein sequence ID" value="MTE19896.1"/>
    <property type="molecule type" value="Genomic_DNA"/>
</dbReference>
<comment type="caution">
    <text evidence="1">The sequence shown here is derived from an EMBL/GenBank/DDBJ whole genome shotgun (WGS) entry which is preliminary data.</text>
</comment>
<dbReference type="Proteomes" id="UP000473014">
    <property type="component" value="Unassembled WGS sequence"/>
</dbReference>